<dbReference type="EMBL" id="LXSQ01000030">
    <property type="protein sequence ID" value="OAM36476.1"/>
    <property type="molecule type" value="Genomic_DNA"/>
</dbReference>
<dbReference type="InterPro" id="IPR027417">
    <property type="entry name" value="P-loop_NTPase"/>
</dbReference>
<gene>
    <name evidence="3" type="ORF">A7Q00_11965</name>
</gene>
<evidence type="ECO:0000256" key="1">
    <source>
        <dbReference type="SAM" id="Coils"/>
    </source>
</evidence>
<proteinExistence type="predicted"/>
<evidence type="ECO:0000313" key="4">
    <source>
        <dbReference type="Proteomes" id="UP000077726"/>
    </source>
</evidence>
<dbReference type="RefSeq" id="WP_064090758.1">
    <property type="nucleotide sequence ID" value="NZ_LXSQ01000030.1"/>
</dbReference>
<accession>A0A1B6VT97</accession>
<dbReference type="PANTHER" id="PTHR32114">
    <property type="entry name" value="ABC TRANSPORTER ABCH.3"/>
    <property type="match status" value="1"/>
</dbReference>
<evidence type="ECO:0000313" key="3">
    <source>
        <dbReference type="EMBL" id="OAM36476.1"/>
    </source>
</evidence>
<dbReference type="OrthoDB" id="9795626at2"/>
<organism evidence="3 4">
    <name type="scientific">Eikenella halliae</name>
    <dbReference type="NCBI Taxonomy" id="1795832"/>
    <lineage>
        <taxon>Bacteria</taxon>
        <taxon>Pseudomonadati</taxon>
        <taxon>Pseudomonadota</taxon>
        <taxon>Betaproteobacteria</taxon>
        <taxon>Neisseriales</taxon>
        <taxon>Neisseriaceae</taxon>
        <taxon>Eikenella</taxon>
    </lineage>
</organism>
<dbReference type="Proteomes" id="UP000077726">
    <property type="component" value="Unassembled WGS sequence"/>
</dbReference>
<dbReference type="SUPFAM" id="SSF52540">
    <property type="entry name" value="P-loop containing nucleoside triphosphate hydrolases"/>
    <property type="match status" value="2"/>
</dbReference>
<dbReference type="Gene3D" id="3.40.50.300">
    <property type="entry name" value="P-loop containing nucleotide triphosphate hydrolases"/>
    <property type="match status" value="2"/>
</dbReference>
<dbReference type="GO" id="GO:0006302">
    <property type="term" value="P:double-strand break repair"/>
    <property type="evidence" value="ECO:0007669"/>
    <property type="project" value="InterPro"/>
</dbReference>
<keyword evidence="4" id="KW-1185">Reference proteome</keyword>
<evidence type="ECO:0000259" key="2">
    <source>
        <dbReference type="Pfam" id="PF13476"/>
    </source>
</evidence>
<feature type="domain" description="Rad50/SbcC-type AAA" evidence="2">
    <location>
        <begin position="5"/>
        <end position="291"/>
    </location>
</feature>
<dbReference type="Pfam" id="PF13476">
    <property type="entry name" value="AAA_23"/>
    <property type="match status" value="1"/>
</dbReference>
<protein>
    <submittedName>
        <fullName evidence="3">DNA sulfur modification protein DndD</fullName>
    </submittedName>
</protein>
<dbReference type="InterPro" id="IPR038729">
    <property type="entry name" value="Rad50/SbcC_AAA"/>
</dbReference>
<comment type="caution">
    <text evidence="3">The sequence shown here is derived from an EMBL/GenBank/DDBJ whole genome shotgun (WGS) entry which is preliminary data.</text>
</comment>
<reference evidence="4" key="1">
    <citation type="submission" date="2016-05" db="EMBL/GenBank/DDBJ databases">
        <title>Draft genome of Corynebacterium afermentans subsp. afermentans LCDC 88199T.</title>
        <authorList>
            <person name="Bernier A.-M."/>
            <person name="Bernard K."/>
        </authorList>
    </citation>
    <scope>NUCLEOTIDE SEQUENCE [LARGE SCALE GENOMIC DNA]</scope>
    <source>
        <strain evidence="4">NML130454</strain>
    </source>
</reference>
<sequence length="683" mass="77693">MYIKRIKLKNFKSYAEAEFEFPPPEKGRNLILVGAENGHGKTTLLEAIYLCLYDKDAIANFQRAGLGDSKFKYHDFISQSLYKEAATQMARSYEMVLEMDLMKTGAFDEQGIRIVRKWHFDHHGRYREEHNELMLYSSDKGSLQPVSGEEIQDYLEDYGLPSEYSTFFFFDGEQLVNIAKQFGAGGWMSGALNKLLGIDLLKALQADVKKYGQELYSEKAGGRQKEQLAEAERRFQTASEELARHTETLQQWQRQKQEAEARQDNLQTRLRGAGSTQHSKELIAQIEQCEAETARLNQSIQAALLALPLALLPESDIAALKTQLHGDYRRLLHEQGKEQNAHRLEEFWQAFSTNPNTLELLTPKILKDELLKRALNESWNVLFDKLPPDASDPMQHNYLDDAGFQAASENIARITSPDNDLGSLNKEKNRQETKLAELKRRYEQQEDSLADSDRLREELERVQKELAEANQKLGGAKNSIERSQTEANRLKTDWETLQQALIDSLPKQQKAERAEAVCRLIDDLAVQLRRSKLDAFRKTVSSLHKKIAHDKQIGDIEIGEDGSLSLYSQNGTAIDFQPLSHGEKKILVLTLIAALAEITDYQVPFVVDTPLTSLDTRHCNNLVQYWMNLNRQVIILVQSAEIGSEAYQKLNAQGRIGKSYLIRSQSLQGGGKRATVTPHAYFE</sequence>
<feature type="coiled-coil region" evidence="1">
    <location>
        <begin position="421"/>
        <end position="500"/>
    </location>
</feature>
<keyword evidence="1" id="KW-0175">Coiled coil</keyword>
<dbReference type="PANTHER" id="PTHR32114:SF2">
    <property type="entry name" value="ABC TRANSPORTER ABCH.3"/>
    <property type="match status" value="1"/>
</dbReference>
<feature type="coiled-coil region" evidence="1">
    <location>
        <begin position="228"/>
        <end position="299"/>
    </location>
</feature>
<dbReference type="STRING" id="1795832.A7Q00_11965"/>
<dbReference type="GO" id="GO:0016887">
    <property type="term" value="F:ATP hydrolysis activity"/>
    <property type="evidence" value="ECO:0007669"/>
    <property type="project" value="InterPro"/>
</dbReference>
<name>A0A1B6VT97_9NEIS</name>
<dbReference type="AlphaFoldDB" id="A0A1B6VT97"/>